<organism evidence="3 4">
    <name type="scientific">Tritrichomonas foetus</name>
    <dbReference type="NCBI Taxonomy" id="1144522"/>
    <lineage>
        <taxon>Eukaryota</taxon>
        <taxon>Metamonada</taxon>
        <taxon>Parabasalia</taxon>
        <taxon>Tritrichomonadida</taxon>
        <taxon>Tritrichomonadidae</taxon>
        <taxon>Tritrichomonas</taxon>
    </lineage>
</organism>
<dbReference type="PROSITE" id="PS51421">
    <property type="entry name" value="RAS"/>
    <property type="match status" value="1"/>
</dbReference>
<dbReference type="GO" id="GO:0005525">
    <property type="term" value="F:GTP binding"/>
    <property type="evidence" value="ECO:0007669"/>
    <property type="project" value="InterPro"/>
</dbReference>
<comment type="caution">
    <text evidence="3">The sequence shown here is derived from an EMBL/GenBank/DDBJ whole genome shotgun (WGS) entry which is preliminary data.</text>
</comment>
<dbReference type="VEuPathDB" id="TrichDB:TRFO_24004"/>
<dbReference type="Gene3D" id="3.40.50.300">
    <property type="entry name" value="P-loop containing nucleotide triphosphate hydrolases"/>
    <property type="match status" value="1"/>
</dbReference>
<dbReference type="PROSITE" id="PS51417">
    <property type="entry name" value="ARF"/>
    <property type="match status" value="1"/>
</dbReference>
<dbReference type="SMART" id="SM00175">
    <property type="entry name" value="RAB"/>
    <property type="match status" value="1"/>
</dbReference>
<dbReference type="GeneID" id="94838201"/>
<dbReference type="FunFam" id="3.40.50.300:FF:001586">
    <property type="entry name" value="Small GTP-binding protein, putative"/>
    <property type="match status" value="1"/>
</dbReference>
<evidence type="ECO:0000313" key="4">
    <source>
        <dbReference type="Proteomes" id="UP000179807"/>
    </source>
</evidence>
<gene>
    <name evidence="3" type="ORF">TRFO_24004</name>
</gene>
<dbReference type="PROSITE" id="PS51420">
    <property type="entry name" value="RHO"/>
    <property type="match status" value="1"/>
</dbReference>
<name>A0A1J4K9Y6_9EUKA</name>
<dbReference type="SMART" id="SM00173">
    <property type="entry name" value="RAS"/>
    <property type="match status" value="1"/>
</dbReference>
<protein>
    <submittedName>
        <fullName evidence="3">Small GTP-binding protein</fullName>
    </submittedName>
</protein>
<dbReference type="InterPro" id="IPR027417">
    <property type="entry name" value="P-loop_NTPase"/>
</dbReference>
<dbReference type="PROSITE" id="PS51419">
    <property type="entry name" value="RAB"/>
    <property type="match status" value="1"/>
</dbReference>
<dbReference type="InterPro" id="IPR005225">
    <property type="entry name" value="Small_GTP-bd"/>
</dbReference>
<feature type="region of interest" description="Disordered" evidence="2">
    <location>
        <begin position="202"/>
        <end position="222"/>
    </location>
</feature>
<accession>A0A1J4K9Y6</accession>
<keyword evidence="1" id="KW-0547">Nucleotide-binding</keyword>
<evidence type="ECO:0000256" key="2">
    <source>
        <dbReference type="SAM" id="MobiDB-lite"/>
    </source>
</evidence>
<dbReference type="SMART" id="SM00174">
    <property type="entry name" value="RHO"/>
    <property type="match status" value="1"/>
</dbReference>
<evidence type="ECO:0000313" key="3">
    <source>
        <dbReference type="EMBL" id="OHT07728.1"/>
    </source>
</evidence>
<dbReference type="CDD" id="cd00154">
    <property type="entry name" value="Rab"/>
    <property type="match status" value="1"/>
</dbReference>
<dbReference type="OrthoDB" id="63533at2759"/>
<dbReference type="Pfam" id="PF00071">
    <property type="entry name" value="Ras"/>
    <property type="match status" value="1"/>
</dbReference>
<dbReference type="GO" id="GO:0003924">
    <property type="term" value="F:GTPase activity"/>
    <property type="evidence" value="ECO:0007669"/>
    <property type="project" value="InterPro"/>
</dbReference>
<dbReference type="RefSeq" id="XP_068360864.1">
    <property type="nucleotide sequence ID" value="XM_068503497.1"/>
</dbReference>
<evidence type="ECO:0000256" key="1">
    <source>
        <dbReference type="ARBA" id="ARBA00022741"/>
    </source>
</evidence>
<dbReference type="PANTHER" id="PTHR47978">
    <property type="match status" value="1"/>
</dbReference>
<dbReference type="EMBL" id="MLAK01000688">
    <property type="protein sequence ID" value="OHT07728.1"/>
    <property type="molecule type" value="Genomic_DNA"/>
</dbReference>
<proteinExistence type="predicted"/>
<dbReference type="SMART" id="SM00176">
    <property type="entry name" value="RAN"/>
    <property type="match status" value="1"/>
</dbReference>
<dbReference type="InterPro" id="IPR001806">
    <property type="entry name" value="Small_GTPase"/>
</dbReference>
<feature type="compositionally biased region" description="Basic and acidic residues" evidence="2">
    <location>
        <begin position="213"/>
        <end position="222"/>
    </location>
</feature>
<dbReference type="Proteomes" id="UP000179807">
    <property type="component" value="Unassembled WGS sequence"/>
</dbReference>
<sequence>MNFFYLYQFLLTYSKKQFLNQNTKNMSDLTSPQGKKYKVVLMGSSSVGKTSLIVRFSQNSFFADQESTIGAAFVSRDVTTPKGVITLNIWDTAGQERYRSLVPKYSQGSSVIIIVFDVTDEESFESAKEWLYDARNNHNGKLIWYLVANKCDLKPEFDLEKAKQFAQEEKMEYIETSAKTGENVEAMFVDIANMVPSLPSMNQGVDLTQGSGGDKKKSGCCK</sequence>
<reference evidence="3" key="1">
    <citation type="submission" date="2016-10" db="EMBL/GenBank/DDBJ databases">
        <authorList>
            <person name="Benchimol M."/>
            <person name="Almeida L.G."/>
            <person name="Vasconcelos A.T."/>
            <person name="Perreira-Neves A."/>
            <person name="Rosa I.A."/>
            <person name="Tasca T."/>
            <person name="Bogo M.R."/>
            <person name="de Souza W."/>
        </authorList>
    </citation>
    <scope>NUCLEOTIDE SEQUENCE [LARGE SCALE GENOMIC DNA]</scope>
    <source>
        <strain evidence="3">K</strain>
    </source>
</reference>
<dbReference type="NCBIfam" id="TIGR00231">
    <property type="entry name" value="small_GTP"/>
    <property type="match status" value="1"/>
</dbReference>
<dbReference type="SUPFAM" id="SSF52540">
    <property type="entry name" value="P-loop containing nucleoside triphosphate hydrolases"/>
    <property type="match status" value="1"/>
</dbReference>
<dbReference type="AlphaFoldDB" id="A0A1J4K9Y6"/>
<keyword evidence="4" id="KW-1185">Reference proteome</keyword>
<dbReference type="PRINTS" id="PR00449">
    <property type="entry name" value="RASTRNSFRMNG"/>
</dbReference>